<gene>
    <name evidence="2" type="ORF">FD14_GL001025</name>
</gene>
<dbReference type="PROSITE" id="PS50995">
    <property type="entry name" value="HTH_MARR_2"/>
    <property type="match status" value="1"/>
</dbReference>
<name>A0A0R2EZ47_9LACO</name>
<dbReference type="PATRIC" id="fig|1423804.4.peg.1102"/>
<dbReference type="InterPro" id="IPR036390">
    <property type="entry name" value="WH_DNA-bd_sf"/>
</dbReference>
<dbReference type="InterPro" id="IPR036388">
    <property type="entry name" value="WH-like_DNA-bd_sf"/>
</dbReference>
<keyword evidence="3" id="KW-1185">Reference proteome</keyword>
<organism evidence="2 3">
    <name type="scientific">Secundilactobacillus similis DSM 23365 = JCM 2765</name>
    <dbReference type="NCBI Taxonomy" id="1423804"/>
    <lineage>
        <taxon>Bacteria</taxon>
        <taxon>Bacillati</taxon>
        <taxon>Bacillota</taxon>
        <taxon>Bacilli</taxon>
        <taxon>Lactobacillales</taxon>
        <taxon>Lactobacillaceae</taxon>
        <taxon>Secundilactobacillus</taxon>
    </lineage>
</organism>
<dbReference type="AlphaFoldDB" id="A0A0R2EZ47"/>
<sequence>MKKMNQDDMITRQLIQLARRIKQRRNLHIQDLNLTTSQGDALRYFYEHPHQTIAAFKVYQDITHQTARVIVQHMVRLGVLTLTPNPNDGRSKLVGVTPLGKRKYNQLDQHGWQTSTELFAGFTPEEQQQFLALARRANANLERK</sequence>
<dbReference type="InterPro" id="IPR000835">
    <property type="entry name" value="HTH_MarR-typ"/>
</dbReference>
<dbReference type="Proteomes" id="UP000051442">
    <property type="component" value="Unassembled WGS sequence"/>
</dbReference>
<dbReference type="GO" id="GO:0006950">
    <property type="term" value="P:response to stress"/>
    <property type="evidence" value="ECO:0007669"/>
    <property type="project" value="TreeGrafter"/>
</dbReference>
<dbReference type="SMART" id="SM00347">
    <property type="entry name" value="HTH_MARR"/>
    <property type="match status" value="1"/>
</dbReference>
<proteinExistence type="predicted"/>
<reference evidence="2 3" key="1">
    <citation type="journal article" date="2015" name="Genome Announc.">
        <title>Expanding the biotechnology potential of lactobacilli through comparative genomics of 213 strains and associated genera.</title>
        <authorList>
            <person name="Sun Z."/>
            <person name="Harris H.M."/>
            <person name="McCann A."/>
            <person name="Guo C."/>
            <person name="Argimon S."/>
            <person name="Zhang W."/>
            <person name="Yang X."/>
            <person name="Jeffery I.B."/>
            <person name="Cooney J.C."/>
            <person name="Kagawa T.F."/>
            <person name="Liu W."/>
            <person name="Song Y."/>
            <person name="Salvetti E."/>
            <person name="Wrobel A."/>
            <person name="Rasinkangas P."/>
            <person name="Parkhill J."/>
            <person name="Rea M.C."/>
            <person name="O'Sullivan O."/>
            <person name="Ritari J."/>
            <person name="Douillard F.P."/>
            <person name="Paul Ross R."/>
            <person name="Yang R."/>
            <person name="Briner A.E."/>
            <person name="Felis G.E."/>
            <person name="de Vos W.M."/>
            <person name="Barrangou R."/>
            <person name="Klaenhammer T.R."/>
            <person name="Caufield P.W."/>
            <person name="Cui Y."/>
            <person name="Zhang H."/>
            <person name="O'Toole P.W."/>
        </authorList>
    </citation>
    <scope>NUCLEOTIDE SEQUENCE [LARGE SCALE GENOMIC DNA]</scope>
    <source>
        <strain evidence="2 3">DSM 23365</strain>
    </source>
</reference>
<dbReference type="PANTHER" id="PTHR33164">
    <property type="entry name" value="TRANSCRIPTIONAL REGULATOR, MARR FAMILY"/>
    <property type="match status" value="1"/>
</dbReference>
<dbReference type="STRING" id="1423804.FD14_GL001025"/>
<dbReference type="Pfam" id="PF12802">
    <property type="entry name" value="MarR_2"/>
    <property type="match status" value="1"/>
</dbReference>
<dbReference type="GO" id="GO:0003700">
    <property type="term" value="F:DNA-binding transcription factor activity"/>
    <property type="evidence" value="ECO:0007669"/>
    <property type="project" value="InterPro"/>
</dbReference>
<dbReference type="SUPFAM" id="SSF46785">
    <property type="entry name" value="Winged helix' DNA-binding domain"/>
    <property type="match status" value="1"/>
</dbReference>
<accession>A0A0R2EZ47</accession>
<comment type="caution">
    <text evidence="2">The sequence shown here is derived from an EMBL/GenBank/DDBJ whole genome shotgun (WGS) entry which is preliminary data.</text>
</comment>
<feature type="domain" description="HTH marR-type" evidence="1">
    <location>
        <begin position="7"/>
        <end position="139"/>
    </location>
</feature>
<dbReference type="Gene3D" id="1.10.10.10">
    <property type="entry name" value="Winged helix-like DNA-binding domain superfamily/Winged helix DNA-binding domain"/>
    <property type="match status" value="1"/>
</dbReference>
<evidence type="ECO:0000313" key="3">
    <source>
        <dbReference type="Proteomes" id="UP000051442"/>
    </source>
</evidence>
<evidence type="ECO:0000259" key="1">
    <source>
        <dbReference type="PROSITE" id="PS50995"/>
    </source>
</evidence>
<dbReference type="InterPro" id="IPR039422">
    <property type="entry name" value="MarR/SlyA-like"/>
</dbReference>
<dbReference type="EMBL" id="AYZM01000111">
    <property type="protein sequence ID" value="KRN21583.1"/>
    <property type="molecule type" value="Genomic_DNA"/>
</dbReference>
<protein>
    <submittedName>
        <fullName evidence="2">Transcription regulator</fullName>
    </submittedName>
</protein>
<dbReference type="PANTHER" id="PTHR33164:SF57">
    <property type="entry name" value="MARR-FAMILY TRANSCRIPTIONAL REGULATOR"/>
    <property type="match status" value="1"/>
</dbReference>
<evidence type="ECO:0000313" key="2">
    <source>
        <dbReference type="EMBL" id="KRN21583.1"/>
    </source>
</evidence>